<keyword evidence="2" id="KW-1185">Reference proteome</keyword>
<protein>
    <recommendedName>
        <fullName evidence="3">Protein kinase domain-containing protein</fullName>
    </recommendedName>
</protein>
<proteinExistence type="predicted"/>
<organism evidence="1 2">
    <name type="scientific">Stylosanthes scabra</name>
    <dbReference type="NCBI Taxonomy" id="79078"/>
    <lineage>
        <taxon>Eukaryota</taxon>
        <taxon>Viridiplantae</taxon>
        <taxon>Streptophyta</taxon>
        <taxon>Embryophyta</taxon>
        <taxon>Tracheophyta</taxon>
        <taxon>Spermatophyta</taxon>
        <taxon>Magnoliopsida</taxon>
        <taxon>eudicotyledons</taxon>
        <taxon>Gunneridae</taxon>
        <taxon>Pentapetalae</taxon>
        <taxon>rosids</taxon>
        <taxon>fabids</taxon>
        <taxon>Fabales</taxon>
        <taxon>Fabaceae</taxon>
        <taxon>Papilionoideae</taxon>
        <taxon>50 kb inversion clade</taxon>
        <taxon>dalbergioids sensu lato</taxon>
        <taxon>Dalbergieae</taxon>
        <taxon>Pterocarpus clade</taxon>
        <taxon>Stylosanthes</taxon>
    </lineage>
</organism>
<accession>A0ABU6QQH5</accession>
<evidence type="ECO:0000313" key="1">
    <source>
        <dbReference type="EMBL" id="MED6113691.1"/>
    </source>
</evidence>
<name>A0ABU6QQH5_9FABA</name>
<evidence type="ECO:0008006" key="3">
    <source>
        <dbReference type="Google" id="ProtNLM"/>
    </source>
</evidence>
<reference evidence="1 2" key="1">
    <citation type="journal article" date="2023" name="Plants (Basel)">
        <title>Bridging the Gap: Combining Genomics and Transcriptomics Approaches to Understand Stylosanthes scabra, an Orphan Legume from the Brazilian Caatinga.</title>
        <authorList>
            <person name="Ferreira-Neto J.R.C."/>
            <person name="da Silva M.D."/>
            <person name="Binneck E."/>
            <person name="de Melo N.F."/>
            <person name="da Silva R.H."/>
            <person name="de Melo A.L.T.M."/>
            <person name="Pandolfi V."/>
            <person name="Bustamante F.O."/>
            <person name="Brasileiro-Vidal A.C."/>
            <person name="Benko-Iseppon A.M."/>
        </authorList>
    </citation>
    <scope>NUCLEOTIDE SEQUENCE [LARGE SCALE GENOMIC DNA]</scope>
    <source>
        <tissue evidence="1">Leaves</tissue>
    </source>
</reference>
<sequence length="102" mass="11661">MAYEVIGGGYKFWNGDLFDVRLVKQGGQDLYIRMPASKEQGKEQLQENLLLATSAATTLMKIGDFGFARSLKVTLLRKRASRPPKPHVLEFDIERVWKVMEM</sequence>
<gene>
    <name evidence="1" type="ORF">PIB30_073141</name>
</gene>
<dbReference type="Proteomes" id="UP001341840">
    <property type="component" value="Unassembled WGS sequence"/>
</dbReference>
<dbReference type="EMBL" id="JASCZI010000881">
    <property type="protein sequence ID" value="MED6113691.1"/>
    <property type="molecule type" value="Genomic_DNA"/>
</dbReference>
<evidence type="ECO:0000313" key="2">
    <source>
        <dbReference type="Proteomes" id="UP001341840"/>
    </source>
</evidence>
<comment type="caution">
    <text evidence="1">The sequence shown here is derived from an EMBL/GenBank/DDBJ whole genome shotgun (WGS) entry which is preliminary data.</text>
</comment>